<keyword evidence="1" id="KW-0347">Helicase</keyword>
<keyword evidence="1" id="KW-0233">DNA recombination</keyword>
<dbReference type="Gene3D" id="3.60.10.10">
    <property type="entry name" value="Endonuclease/exonuclease/phosphatase"/>
    <property type="match status" value="1"/>
</dbReference>
<dbReference type="SMART" id="SM00382">
    <property type="entry name" value="AAA"/>
    <property type="match status" value="1"/>
</dbReference>
<dbReference type="Proteomes" id="UP001652620">
    <property type="component" value="Chromosome 2"/>
</dbReference>
<feature type="compositionally biased region" description="Polar residues" evidence="2">
    <location>
        <begin position="1222"/>
        <end position="1249"/>
    </location>
</feature>
<evidence type="ECO:0000259" key="3">
    <source>
        <dbReference type="SMART" id="SM00382"/>
    </source>
</evidence>
<proteinExistence type="inferred from homology"/>
<keyword evidence="1" id="KW-0227">DNA damage</keyword>
<name>A0ABM3J979_BACDO</name>
<comment type="catalytic activity">
    <reaction evidence="1">
        <text>ATP + H2O = ADP + phosphate + H(+)</text>
        <dbReference type="Rhea" id="RHEA:13065"/>
        <dbReference type="ChEBI" id="CHEBI:15377"/>
        <dbReference type="ChEBI" id="CHEBI:15378"/>
        <dbReference type="ChEBI" id="CHEBI:30616"/>
        <dbReference type="ChEBI" id="CHEBI:43474"/>
        <dbReference type="ChEBI" id="CHEBI:456216"/>
        <dbReference type="EC" id="5.6.2.3"/>
    </reaction>
</comment>
<evidence type="ECO:0000256" key="1">
    <source>
        <dbReference type="RuleBase" id="RU363044"/>
    </source>
</evidence>
<keyword evidence="1" id="KW-0067">ATP-binding</keyword>
<dbReference type="PANTHER" id="PTHR47642:SF5">
    <property type="entry name" value="ATP-DEPENDENT DNA HELICASE"/>
    <property type="match status" value="1"/>
</dbReference>
<comment type="similarity">
    <text evidence="1">Belongs to the helicase family.</text>
</comment>
<organism evidence="4 6">
    <name type="scientific">Bactrocera dorsalis</name>
    <name type="common">Oriental fruit fly</name>
    <name type="synonym">Dacus dorsalis</name>
    <dbReference type="NCBI Taxonomy" id="27457"/>
    <lineage>
        <taxon>Eukaryota</taxon>
        <taxon>Metazoa</taxon>
        <taxon>Ecdysozoa</taxon>
        <taxon>Arthropoda</taxon>
        <taxon>Hexapoda</taxon>
        <taxon>Insecta</taxon>
        <taxon>Pterygota</taxon>
        <taxon>Neoptera</taxon>
        <taxon>Endopterygota</taxon>
        <taxon>Diptera</taxon>
        <taxon>Brachycera</taxon>
        <taxon>Muscomorpha</taxon>
        <taxon>Tephritoidea</taxon>
        <taxon>Tephritidae</taxon>
        <taxon>Bactrocera</taxon>
        <taxon>Bactrocera</taxon>
    </lineage>
</organism>
<feature type="compositionally biased region" description="Polar residues" evidence="2">
    <location>
        <begin position="1424"/>
        <end position="1435"/>
    </location>
</feature>
<dbReference type="CDD" id="cd18809">
    <property type="entry name" value="SF1_C_RecD"/>
    <property type="match status" value="1"/>
</dbReference>
<keyword evidence="1" id="KW-0378">Hydrolase</keyword>
<comment type="cofactor">
    <cofactor evidence="1">
        <name>Mg(2+)</name>
        <dbReference type="ChEBI" id="CHEBI:18420"/>
    </cofactor>
</comment>
<gene>
    <name evidence="5 6" type="primary">LOC105227464</name>
</gene>
<dbReference type="InterPro" id="IPR010285">
    <property type="entry name" value="DNA_helicase_pif1-like_DEAD"/>
</dbReference>
<dbReference type="Pfam" id="PF05970">
    <property type="entry name" value="PIF1"/>
    <property type="match status" value="1"/>
</dbReference>
<dbReference type="RefSeq" id="XP_049305786.1">
    <property type="nucleotide sequence ID" value="XM_049449829.1"/>
</dbReference>
<keyword evidence="4" id="KW-1185">Reference proteome</keyword>
<sequence>MIDENNSEVIHLIDSLVSVSASQASGNIKLQTHKHTFTCYKKIVANKPQKCRFEAPFMPCRNTLNLTPMQKTDEHFQRYAKKYAEIISNLESTDYDNIDDFYEKNNIQSDDEYGNILRAGITRPKIFYKRSPTEKWHNPFNPFVFNILRSNMDFQIITEEYSCAAYVVEYVNKTNRGVSNLQRKIIEIMNEHPEFDIVDITRKMSVDILNSVEMSSQEAAWYLLREPMSKSSVVVIYINTVWPIERQRIRKTQKELSELDENSTDIWKEDWFDKYQRRPDELCDITLAQFVSKYYKNKNGVYAERVVPKVIRYRNYDIAQDYNEYRREMVTLHIPFRNEDAEILAEMKFINIYDENEALILERRKEFESNLDVEKTIEICRQLCREDGNLDDDETEIQDVANRFPEPNPFQQLYCNPNADVNIDLHLATLNKLGVIAKKKENIMELDQFCQLMRSANEKQKEFLLHVIDHILSLTSSPLQVFFTGPAGCGKTFTIKLVMEIYNRYSDNDGYCNAYITCASTGKAAVAIDGSTVHTALKISLSKLLPLSTETANQYRTLFRYVKVLIIDEVSMIGAELLAQIDARLKQITGNFETNFGGLDMIFIGDLRQLPPDRATPIYKQPKQRMAGPVLWRGLKFYQLTEVMRQSNSIFSTLLTKIGNGMILTDDELAIIESRFFTKEQADQLCPHGIRIFLTNNSVNEYNNTILQRADNKIASIATDLFFGCQSTEQEAFLKQKFHKMSVIDTGGLPYEIVFVPYKSYIITTNIDVSDGLANGAVGKLVHIEQNEQNEVTRVWLTFENSQKVGKKLRQKASAYVAVHNIDKHAVPIERRTSTIAMNNNKTINAKRNHFPLVSGWAMTIHKSQGGTFDEVVYEYERTHSLSLLNVALSRVTSINGLYIVPKNNDNRFYHGRKNDTSIISLQDEFRRLSLNTLSTIGRTILDFMNDRKKLSMVTFNCQSLRKHVSDLSDPAIDSSNILFLSETWLNDDENIDIPNFDCIAKFKRKNVRSAGVAIYQKSNDTSNIVTSNMDILLRHIREVDIGQSSIGDICAAHCFLDDGTNIIMVNVYISPNNTVNNIIKFIYRRLMIYGRVGSEELGENYHTLPLILAGDFNINFASGNGQLLINFLRDKLELQMNNDRNEPTTRHGTTIDAVFSRFLSNFNSKIYVSYFSYHKPIVSVLQSTTVITDAPNNENNEKQAKKQAKTAARRIREYRERRNDNVNMKSNNPSGNNEEQSDDIQSAGPSSKKQAKTAVQRIREYRERRKDNVNMESNNPSGNNEEQSDDIQSAGPSSKKQAKKQAKTAVQRIREYRERRKDNVNMESNNPSGNNEEQSDDIQSAGPSSKKQAKKQAKTAVQRIREYRERRKDNVNMESNNPSGNNEEQSDDIQSAGPSSKKQAKKQAKTAVQRIREYRERRKDNVNMESNNPSGNNEEQSDDIQSAGPSSKKQAKKQAKTAVQRIREYRERRKDNVNMESNNPSGNNEEQLDLCDLTLKYDDIAKHKKAHENFDRKFRKNPFGYSCTICDRLWFKNDLKKASDNYKDLLKKITNINNIKDAMICSTCKVSLEKQNIPILSWYNGFKYPEIPAQLPKLDLVTERLISPRLPFMQIRRLRLVHGQFGI</sequence>
<dbReference type="Gene3D" id="3.40.50.300">
    <property type="entry name" value="P-loop containing nucleotide triphosphate hydrolases"/>
    <property type="match status" value="2"/>
</dbReference>
<feature type="compositionally biased region" description="Polar residues" evidence="2">
    <location>
        <begin position="1271"/>
        <end position="1282"/>
    </location>
</feature>
<dbReference type="PANTHER" id="PTHR47642">
    <property type="entry name" value="ATP-DEPENDENT DNA HELICASE"/>
    <property type="match status" value="1"/>
</dbReference>
<dbReference type="InterPro" id="IPR036691">
    <property type="entry name" value="Endo/exonu/phosph_ase_sf"/>
</dbReference>
<reference evidence="4 5" key="1">
    <citation type="submission" date="2025-05" db="UniProtKB">
        <authorList>
            <consortium name="RefSeq"/>
        </authorList>
    </citation>
    <scope>NUCLEOTIDE SEQUENCE [LARGE SCALE GENOMIC DNA]</scope>
    <source>
        <tissue evidence="5 6">Adult</tissue>
    </source>
</reference>
<feature type="compositionally biased region" description="Basic and acidic residues" evidence="2">
    <location>
        <begin position="1360"/>
        <end position="1372"/>
    </location>
</feature>
<feature type="compositionally biased region" description="Basic and acidic residues" evidence="2">
    <location>
        <begin position="1411"/>
        <end position="1423"/>
    </location>
</feature>
<accession>A0ABM3J979</accession>
<dbReference type="SUPFAM" id="SSF52540">
    <property type="entry name" value="P-loop containing nucleoside triphosphate hydrolases"/>
    <property type="match status" value="2"/>
</dbReference>
<evidence type="ECO:0000256" key="2">
    <source>
        <dbReference type="SAM" id="MobiDB-lite"/>
    </source>
</evidence>
<dbReference type="InterPro" id="IPR027417">
    <property type="entry name" value="P-loop_NTPase"/>
</dbReference>
<feature type="compositionally biased region" description="Basic and acidic residues" evidence="2">
    <location>
        <begin position="1462"/>
        <end position="1474"/>
    </location>
</feature>
<keyword evidence="1" id="KW-0547">Nucleotide-binding</keyword>
<feature type="compositionally biased region" description="Polar residues" evidence="2">
    <location>
        <begin position="1475"/>
        <end position="1486"/>
    </location>
</feature>
<dbReference type="Pfam" id="PF20209">
    <property type="entry name" value="DUF6570"/>
    <property type="match status" value="1"/>
</dbReference>
<evidence type="ECO:0000313" key="6">
    <source>
        <dbReference type="RefSeq" id="XP_049305786.1"/>
    </source>
</evidence>
<dbReference type="InterPro" id="IPR051055">
    <property type="entry name" value="PIF1_helicase"/>
</dbReference>
<dbReference type="RefSeq" id="XP_049305785.1">
    <property type="nucleotide sequence ID" value="XM_049449828.1"/>
</dbReference>
<keyword evidence="1" id="KW-0234">DNA repair</keyword>
<evidence type="ECO:0000313" key="5">
    <source>
        <dbReference type="RefSeq" id="XP_049305785.1"/>
    </source>
</evidence>
<feature type="compositionally biased region" description="Basic and acidic residues" evidence="2">
    <location>
        <begin position="1258"/>
        <end position="1270"/>
    </location>
</feature>
<dbReference type="SUPFAM" id="SSF56219">
    <property type="entry name" value="DNase I-like"/>
    <property type="match status" value="1"/>
</dbReference>
<protein>
    <recommendedName>
        <fullName evidence="1">ATP-dependent DNA helicase</fullName>
        <ecNumber evidence="1">5.6.2.3</ecNumber>
    </recommendedName>
</protein>
<feature type="compositionally biased region" description="Polar residues" evidence="2">
    <location>
        <begin position="1322"/>
        <end position="1333"/>
    </location>
</feature>
<dbReference type="InterPro" id="IPR003593">
    <property type="entry name" value="AAA+_ATPase"/>
</dbReference>
<evidence type="ECO:0000313" key="4">
    <source>
        <dbReference type="Proteomes" id="UP001652620"/>
    </source>
</evidence>
<feature type="compositionally biased region" description="Polar residues" evidence="2">
    <location>
        <begin position="1373"/>
        <end position="1384"/>
    </location>
</feature>
<dbReference type="GeneID" id="105227464"/>
<dbReference type="InterPro" id="IPR046700">
    <property type="entry name" value="DUF6570"/>
</dbReference>
<dbReference type="EC" id="5.6.2.3" evidence="1"/>
<feature type="region of interest" description="Disordered" evidence="2">
    <location>
        <begin position="1191"/>
        <end position="1487"/>
    </location>
</feature>
<feature type="compositionally biased region" description="Basic and acidic residues" evidence="2">
    <location>
        <begin position="1309"/>
        <end position="1321"/>
    </location>
</feature>
<feature type="compositionally biased region" description="Basic and acidic residues" evidence="2">
    <location>
        <begin position="1211"/>
        <end position="1221"/>
    </location>
</feature>
<feature type="domain" description="AAA+ ATPase" evidence="3">
    <location>
        <begin position="477"/>
        <end position="728"/>
    </location>
</feature>